<evidence type="ECO:0000256" key="3">
    <source>
        <dbReference type="ARBA" id="ARBA00022695"/>
    </source>
</evidence>
<keyword evidence="4" id="KW-0479">Metal-binding</keyword>
<dbReference type="PROSITE" id="PS50878">
    <property type="entry name" value="RT_POL"/>
    <property type="match status" value="1"/>
</dbReference>
<accession>A0A2U1AT38</accession>
<evidence type="ECO:0000256" key="8">
    <source>
        <dbReference type="ARBA" id="ARBA00034120"/>
    </source>
</evidence>
<evidence type="ECO:0000259" key="10">
    <source>
        <dbReference type="PROSITE" id="PS50878"/>
    </source>
</evidence>
<sequence length="321" mass="37107">MDAEETASGLPELPDVEALSELLQIAPKWLYRISNHTPRFYRVYAIPKRNGKFRIIEAPRPLLKRLQRRILTSLLNPVEASPYATAFERGRSIADNARFHLNQPVVLKLDIRNFFPSLKSPPVYRLFFELGHPPPVAALLTRLCCLCGHLPQGAPTSPRLANLLLRPADYRIAAWIGRRPIQFTRYADDITLSGDFGPEHIAEAIQVCRHELGRLGLRLNRGKIRIERRCRRQTVTGLTVNETLHAPRQMIRKLRQEMFYIRKYGWEDRPESELHRLIGIANFIRDVDPGDAACTAHLEKLHAILWNRRQKQLSEQFRRGL</sequence>
<comment type="caution">
    <text evidence="11">The sequence shown here is derived from an EMBL/GenBank/DDBJ whole genome shotgun (WGS) entry which is preliminary data.</text>
</comment>
<keyword evidence="5" id="KW-0460">Magnesium</keyword>
<dbReference type="SUPFAM" id="SSF56672">
    <property type="entry name" value="DNA/RNA polymerases"/>
    <property type="match status" value="1"/>
</dbReference>
<comment type="similarity">
    <text evidence="8">Belongs to the bacterial reverse transcriptase family.</text>
</comment>
<name>A0A2U1AT38_9BACT</name>
<evidence type="ECO:0000313" key="12">
    <source>
        <dbReference type="Proteomes" id="UP000245959"/>
    </source>
</evidence>
<keyword evidence="12" id="KW-1185">Reference proteome</keyword>
<keyword evidence="3" id="KW-0548">Nucleotidyltransferase</keyword>
<dbReference type="PRINTS" id="PR00866">
    <property type="entry name" value="RNADNAPOLMS"/>
</dbReference>
<dbReference type="GO" id="GO:0003964">
    <property type="term" value="F:RNA-directed DNA polymerase activity"/>
    <property type="evidence" value="ECO:0007669"/>
    <property type="project" value="UniProtKB-KW"/>
</dbReference>
<dbReference type="InterPro" id="IPR043502">
    <property type="entry name" value="DNA/RNA_pol_sf"/>
</dbReference>
<evidence type="ECO:0000256" key="7">
    <source>
        <dbReference type="ARBA" id="ARBA00023118"/>
    </source>
</evidence>
<dbReference type="InterPro" id="IPR000477">
    <property type="entry name" value="RT_dom"/>
</dbReference>
<dbReference type="Pfam" id="PF00078">
    <property type="entry name" value="RVT_1"/>
    <property type="match status" value="1"/>
</dbReference>
<feature type="domain" description="Reverse transcriptase" evidence="10">
    <location>
        <begin position="27"/>
        <end position="240"/>
    </location>
</feature>
<dbReference type="EC" id="2.7.7.49" evidence="1"/>
<protein>
    <recommendedName>
        <fullName evidence="1">RNA-directed DNA polymerase</fullName>
        <ecNumber evidence="1">2.7.7.49</ecNumber>
    </recommendedName>
</protein>
<keyword evidence="6 11" id="KW-0695">RNA-directed DNA polymerase</keyword>
<dbReference type="OrthoDB" id="9788687at2"/>
<evidence type="ECO:0000256" key="6">
    <source>
        <dbReference type="ARBA" id="ARBA00022918"/>
    </source>
</evidence>
<organism evidence="11 12">
    <name type="scientific">Victivallis vadensis</name>
    <dbReference type="NCBI Taxonomy" id="172901"/>
    <lineage>
        <taxon>Bacteria</taxon>
        <taxon>Pseudomonadati</taxon>
        <taxon>Lentisphaerota</taxon>
        <taxon>Lentisphaeria</taxon>
        <taxon>Victivallales</taxon>
        <taxon>Victivallaceae</taxon>
        <taxon>Victivallis</taxon>
    </lineage>
</organism>
<dbReference type="Proteomes" id="UP000245959">
    <property type="component" value="Unassembled WGS sequence"/>
</dbReference>
<dbReference type="PANTHER" id="PTHR34047">
    <property type="entry name" value="NUCLEAR INTRON MATURASE 1, MITOCHONDRIAL-RELATED"/>
    <property type="match status" value="1"/>
</dbReference>
<dbReference type="InterPro" id="IPR000123">
    <property type="entry name" value="Reverse_transcriptase_msDNA"/>
</dbReference>
<evidence type="ECO:0000313" key="11">
    <source>
        <dbReference type="EMBL" id="PVY39599.1"/>
    </source>
</evidence>
<dbReference type="AlphaFoldDB" id="A0A2U1AT38"/>
<dbReference type="InterPro" id="IPR051083">
    <property type="entry name" value="GrpII_Intron_Splice-Mob/Def"/>
</dbReference>
<reference evidence="11 12" key="1">
    <citation type="submission" date="2018-04" db="EMBL/GenBank/DDBJ databases">
        <title>Genomic Encyclopedia of Type Strains, Phase IV (KMG-IV): sequencing the most valuable type-strain genomes for metagenomic binning, comparative biology and taxonomic classification.</title>
        <authorList>
            <person name="Goeker M."/>
        </authorList>
    </citation>
    <scope>NUCLEOTIDE SEQUENCE [LARGE SCALE GENOMIC DNA]</scope>
    <source>
        <strain evidence="11 12">DSM 14823</strain>
    </source>
</reference>
<gene>
    <name evidence="11" type="ORF">C8D82_12076</name>
</gene>
<evidence type="ECO:0000256" key="2">
    <source>
        <dbReference type="ARBA" id="ARBA00022679"/>
    </source>
</evidence>
<dbReference type="GO" id="GO:0051607">
    <property type="term" value="P:defense response to virus"/>
    <property type="evidence" value="ECO:0007669"/>
    <property type="project" value="UniProtKB-KW"/>
</dbReference>
<evidence type="ECO:0000256" key="5">
    <source>
        <dbReference type="ARBA" id="ARBA00022842"/>
    </source>
</evidence>
<dbReference type="RefSeq" id="WP_116884683.1">
    <property type="nucleotide sequence ID" value="NZ_CABMMC010000057.1"/>
</dbReference>
<keyword evidence="7" id="KW-0051">Antiviral defense</keyword>
<dbReference type="CDD" id="cd03487">
    <property type="entry name" value="RT_Bac_retron_II"/>
    <property type="match status" value="1"/>
</dbReference>
<comment type="catalytic activity">
    <reaction evidence="9">
        <text>DNA(n) + a 2'-deoxyribonucleoside 5'-triphosphate = DNA(n+1) + diphosphate</text>
        <dbReference type="Rhea" id="RHEA:22508"/>
        <dbReference type="Rhea" id="RHEA-COMP:17339"/>
        <dbReference type="Rhea" id="RHEA-COMP:17340"/>
        <dbReference type="ChEBI" id="CHEBI:33019"/>
        <dbReference type="ChEBI" id="CHEBI:61560"/>
        <dbReference type="ChEBI" id="CHEBI:173112"/>
        <dbReference type="EC" id="2.7.7.49"/>
    </reaction>
</comment>
<proteinExistence type="inferred from homology"/>
<dbReference type="GeneID" id="78295976"/>
<dbReference type="GO" id="GO:0046872">
    <property type="term" value="F:metal ion binding"/>
    <property type="evidence" value="ECO:0007669"/>
    <property type="project" value="UniProtKB-KW"/>
</dbReference>
<dbReference type="PANTHER" id="PTHR34047:SF7">
    <property type="entry name" value="RNA-DIRECTED DNA POLYMERASE"/>
    <property type="match status" value="1"/>
</dbReference>
<keyword evidence="2" id="KW-0808">Transferase</keyword>
<dbReference type="EMBL" id="QEKH01000020">
    <property type="protein sequence ID" value="PVY39599.1"/>
    <property type="molecule type" value="Genomic_DNA"/>
</dbReference>
<evidence type="ECO:0000256" key="9">
    <source>
        <dbReference type="ARBA" id="ARBA00048173"/>
    </source>
</evidence>
<evidence type="ECO:0000256" key="1">
    <source>
        <dbReference type="ARBA" id="ARBA00012493"/>
    </source>
</evidence>
<evidence type="ECO:0000256" key="4">
    <source>
        <dbReference type="ARBA" id="ARBA00022723"/>
    </source>
</evidence>
<dbReference type="GO" id="GO:0003723">
    <property type="term" value="F:RNA binding"/>
    <property type="evidence" value="ECO:0007669"/>
    <property type="project" value="InterPro"/>
</dbReference>